<reference evidence="2" key="1">
    <citation type="journal article" date="2021" name="BMC Genomics">
        <title>Chromosome-level genome assembly and manually-curated proteome of model necrotroph Parastagonospora nodorum Sn15 reveals a genome-wide trove of candidate effector homologs, and redundancy of virulence-related functions within an accessory chromosome.</title>
        <authorList>
            <person name="Bertazzoni S."/>
            <person name="Jones D.A.B."/>
            <person name="Phan H.T."/>
            <person name="Tan K.-C."/>
            <person name="Hane J.K."/>
        </authorList>
    </citation>
    <scope>NUCLEOTIDE SEQUENCE [LARGE SCALE GENOMIC DNA]</scope>
    <source>
        <strain evidence="2">SN15 / ATCC MYA-4574 / FGSC 10173)</strain>
    </source>
</reference>
<organism evidence="1 2">
    <name type="scientific">Phaeosphaeria nodorum (strain SN15 / ATCC MYA-4574 / FGSC 10173)</name>
    <name type="common">Glume blotch fungus</name>
    <name type="synonym">Parastagonospora nodorum</name>
    <dbReference type="NCBI Taxonomy" id="321614"/>
    <lineage>
        <taxon>Eukaryota</taxon>
        <taxon>Fungi</taxon>
        <taxon>Dikarya</taxon>
        <taxon>Ascomycota</taxon>
        <taxon>Pezizomycotina</taxon>
        <taxon>Dothideomycetes</taxon>
        <taxon>Pleosporomycetidae</taxon>
        <taxon>Pleosporales</taxon>
        <taxon>Pleosporineae</taxon>
        <taxon>Phaeosphaeriaceae</taxon>
        <taxon>Parastagonospora</taxon>
    </lineage>
</organism>
<evidence type="ECO:0000313" key="2">
    <source>
        <dbReference type="Proteomes" id="UP000663193"/>
    </source>
</evidence>
<feature type="non-terminal residue" evidence="1">
    <location>
        <position position="1"/>
    </location>
</feature>
<dbReference type="VEuPathDB" id="FungiDB:JI435_068360"/>
<protein>
    <submittedName>
        <fullName evidence="1">Uncharacterized protein</fullName>
    </submittedName>
</protein>
<name>A0A7U2F702_PHANO</name>
<dbReference type="OrthoDB" id="3797124at2759"/>
<proteinExistence type="predicted"/>
<gene>
    <name evidence="1" type="ORF">JI435_068360</name>
</gene>
<evidence type="ECO:0000313" key="1">
    <source>
        <dbReference type="EMBL" id="QRC99908.1"/>
    </source>
</evidence>
<keyword evidence="2" id="KW-1185">Reference proteome</keyword>
<accession>A0A7U2F702</accession>
<dbReference type="EMBL" id="CP069032">
    <property type="protein sequence ID" value="QRC99908.1"/>
    <property type="molecule type" value="Genomic_DNA"/>
</dbReference>
<dbReference type="AlphaFoldDB" id="A0A7U2F702"/>
<dbReference type="Proteomes" id="UP000663193">
    <property type="component" value="Chromosome 10"/>
</dbReference>
<sequence length="492" mass="56622">LACFEKCMYQGALNNLRFAKSLTLYEIACSPGLRASDWQGSGREPERARQEDILRVLKLFPNNRLCSLRYSSVLPFSAVCIDYLNQYQVSIKDIHVAGCDPLALIGGSRRSLTAYFGMEAKSHILFRFLRSLKPLESLTISLPGGWNELDNHYWDITLDPMAGNRVSTKSLTLPGCMPRSFGDKFQRMFDWSILTSLSFFEGNLWLVKDIMESQYEGPDLRNLVHFQCYTLDYIFEQDTLILYEFFKMTESLRHVLLSISGLTYLPVDTPERLDIEYTTRGHYFALWPLRNRLLTMVWHDAGQERPLDKKSLDCICRSFASLQELGFAAPQAFDAKADKESMWNEDLLEYLAPLSHVKTLRMVHLYQKFTESEDGDERFWPQHQTTANIQAFATLLFQWAHSYCPQFEVFVWGLYEEVKVVKGAQPWKSTGDASKFVPELFFMKKLLHGQNGAIQITASFTTRSRVRADFPELLLPKSDPGFDELARAAFGH</sequence>